<dbReference type="AlphaFoldDB" id="A0A848L883"/>
<dbReference type="GO" id="GO:0032259">
    <property type="term" value="P:methylation"/>
    <property type="evidence" value="ECO:0007669"/>
    <property type="project" value="UniProtKB-KW"/>
</dbReference>
<evidence type="ECO:0000256" key="5">
    <source>
        <dbReference type="HAMAP-Rule" id="MF_02126"/>
    </source>
</evidence>
<accession>A0A848L883</accession>
<gene>
    <name evidence="5 8" type="primary">prmC</name>
    <name evidence="8" type="ORF">HH308_27455</name>
</gene>
<dbReference type="SUPFAM" id="SSF53335">
    <property type="entry name" value="S-adenosyl-L-methionine-dependent methyltransferases"/>
    <property type="match status" value="1"/>
</dbReference>
<evidence type="ECO:0000259" key="7">
    <source>
        <dbReference type="Pfam" id="PF17827"/>
    </source>
</evidence>
<dbReference type="NCBIfam" id="TIGR00536">
    <property type="entry name" value="hemK_fam"/>
    <property type="match status" value="1"/>
</dbReference>
<name>A0A848L883_9ACTN</name>
<protein>
    <recommendedName>
        <fullName evidence="5">Release factor glutamine methyltransferase</fullName>
        <shortName evidence="5">RF MTase</shortName>
        <ecNumber evidence="5">2.1.1.297</ecNumber>
    </recommendedName>
    <alternativeName>
        <fullName evidence="5">N5-glutamine methyltransferase PrmC</fullName>
    </alternativeName>
    <alternativeName>
        <fullName evidence="5">Protein-(glutamine-N5) MTase PrmC</fullName>
    </alternativeName>
    <alternativeName>
        <fullName evidence="5">Protein-glutamine N-methyltransferase PrmC</fullName>
    </alternativeName>
</protein>
<evidence type="ECO:0000256" key="1">
    <source>
        <dbReference type="ARBA" id="ARBA00022603"/>
    </source>
</evidence>
<dbReference type="InterPro" id="IPR002052">
    <property type="entry name" value="DNA_methylase_N6_adenine_CS"/>
</dbReference>
<comment type="function">
    <text evidence="5">Methylates the class 1 translation termination release factors RF1/PrfA and RF2/PrfB on the glutamine residue of the universally conserved GGQ motif.</text>
</comment>
<dbReference type="GO" id="GO:0102559">
    <property type="term" value="F:peptide chain release factor N(5)-glutamine methyltransferase activity"/>
    <property type="evidence" value="ECO:0007669"/>
    <property type="project" value="UniProtKB-EC"/>
</dbReference>
<dbReference type="Gene3D" id="1.10.8.10">
    <property type="entry name" value="DNA helicase RuvA subunit, C-terminal domain"/>
    <property type="match status" value="1"/>
</dbReference>
<organism evidence="8 9">
    <name type="scientific">Gordonia asplenii</name>
    <dbReference type="NCBI Taxonomy" id="2725283"/>
    <lineage>
        <taxon>Bacteria</taxon>
        <taxon>Bacillati</taxon>
        <taxon>Actinomycetota</taxon>
        <taxon>Actinomycetes</taxon>
        <taxon>Mycobacteriales</taxon>
        <taxon>Gordoniaceae</taxon>
        <taxon>Gordonia</taxon>
    </lineage>
</organism>
<dbReference type="EC" id="2.1.1.297" evidence="5"/>
<comment type="catalytic activity">
    <reaction evidence="4 5">
        <text>L-glutaminyl-[peptide chain release factor] + S-adenosyl-L-methionine = N(5)-methyl-L-glutaminyl-[peptide chain release factor] + S-adenosyl-L-homocysteine + H(+)</text>
        <dbReference type="Rhea" id="RHEA:42896"/>
        <dbReference type="Rhea" id="RHEA-COMP:10271"/>
        <dbReference type="Rhea" id="RHEA-COMP:10272"/>
        <dbReference type="ChEBI" id="CHEBI:15378"/>
        <dbReference type="ChEBI" id="CHEBI:30011"/>
        <dbReference type="ChEBI" id="CHEBI:57856"/>
        <dbReference type="ChEBI" id="CHEBI:59789"/>
        <dbReference type="ChEBI" id="CHEBI:61891"/>
        <dbReference type="EC" id="2.1.1.297"/>
    </reaction>
</comment>
<dbReference type="NCBIfam" id="TIGR03534">
    <property type="entry name" value="RF_mod_PrmC"/>
    <property type="match status" value="1"/>
</dbReference>
<dbReference type="RefSeq" id="WP_170197469.1">
    <property type="nucleotide sequence ID" value="NZ_JABBNB010000046.1"/>
</dbReference>
<keyword evidence="3 5" id="KW-0949">S-adenosyl-L-methionine</keyword>
<dbReference type="Proteomes" id="UP000550729">
    <property type="component" value="Unassembled WGS sequence"/>
</dbReference>
<dbReference type="Gene3D" id="3.40.50.150">
    <property type="entry name" value="Vaccinia Virus protein VP39"/>
    <property type="match status" value="1"/>
</dbReference>
<evidence type="ECO:0000313" key="8">
    <source>
        <dbReference type="EMBL" id="NMO04963.1"/>
    </source>
</evidence>
<evidence type="ECO:0000313" key="9">
    <source>
        <dbReference type="Proteomes" id="UP000550729"/>
    </source>
</evidence>
<feature type="binding site" evidence="5">
    <location>
        <position position="157"/>
    </location>
    <ligand>
        <name>S-adenosyl-L-methionine</name>
        <dbReference type="ChEBI" id="CHEBI:59789"/>
    </ligand>
</feature>
<dbReference type="InterPro" id="IPR019874">
    <property type="entry name" value="RF_methyltr_PrmC"/>
</dbReference>
<dbReference type="CDD" id="cd02440">
    <property type="entry name" value="AdoMet_MTases"/>
    <property type="match status" value="1"/>
</dbReference>
<evidence type="ECO:0000259" key="6">
    <source>
        <dbReference type="Pfam" id="PF05175"/>
    </source>
</evidence>
<feature type="domain" description="Methyltransferase small" evidence="6">
    <location>
        <begin position="126"/>
        <end position="214"/>
    </location>
</feature>
<keyword evidence="1 5" id="KW-0489">Methyltransferase</keyword>
<dbReference type="InterPro" id="IPR007848">
    <property type="entry name" value="Small_mtfrase_dom"/>
</dbReference>
<dbReference type="PANTHER" id="PTHR18895">
    <property type="entry name" value="HEMK METHYLTRANSFERASE"/>
    <property type="match status" value="1"/>
</dbReference>
<keyword evidence="9" id="KW-1185">Reference proteome</keyword>
<dbReference type="HAMAP" id="MF_02126">
    <property type="entry name" value="RF_methyltr_PrmC"/>
    <property type="match status" value="1"/>
</dbReference>
<evidence type="ECO:0000256" key="4">
    <source>
        <dbReference type="ARBA" id="ARBA00048391"/>
    </source>
</evidence>
<evidence type="ECO:0000256" key="3">
    <source>
        <dbReference type="ARBA" id="ARBA00022691"/>
    </source>
</evidence>
<proteinExistence type="inferred from homology"/>
<keyword evidence="2 5" id="KW-0808">Transferase</keyword>
<dbReference type="Pfam" id="PF05175">
    <property type="entry name" value="MTS"/>
    <property type="match status" value="1"/>
</dbReference>
<sequence>MTPNASRTAGVVEQPASPRVADQLAWASAVLADADVPSPRTDAQWLLAHVAGVDRGRLLVLDDLDADAMVEFARLVAVRRARYPLQHLVGTAAFRTVELQVGNGVFIPRPETELLAEWALSAVPSADCVIADFCSGSGALAISLATELPRARLIAVEESLSALMWLKRNIEAQPDAVASRITVVHADVTRSADIAKWIAPASCDMIVANPPYVPEDTEVDPEVDIDPAEAVFAGDDGMSVITPMIPVLAQVCRPGGLVGVEHDDATGDLVAGQLVEDGLFAGVLGHRDLAGRPRFVTATRVEG</sequence>
<reference evidence="8 9" key="1">
    <citation type="submission" date="2020-04" db="EMBL/GenBank/DDBJ databases">
        <title>Gordonia sp. nov. TBRC 11910.</title>
        <authorList>
            <person name="Suriyachadkun C."/>
        </authorList>
    </citation>
    <scope>NUCLEOTIDE SEQUENCE [LARGE SCALE GENOMIC DNA]</scope>
    <source>
        <strain evidence="8 9">TBRC 11910</strain>
    </source>
</reference>
<feature type="binding site" evidence="5">
    <location>
        <begin position="209"/>
        <end position="212"/>
    </location>
    <ligand>
        <name>substrate</name>
    </ligand>
</feature>
<comment type="caution">
    <text evidence="8">The sequence shown here is derived from an EMBL/GenBank/DDBJ whole genome shotgun (WGS) entry which is preliminary data.</text>
</comment>
<dbReference type="GO" id="GO:0003676">
    <property type="term" value="F:nucleic acid binding"/>
    <property type="evidence" value="ECO:0007669"/>
    <property type="project" value="InterPro"/>
</dbReference>
<dbReference type="EMBL" id="JABBNB010000046">
    <property type="protein sequence ID" value="NMO04963.1"/>
    <property type="molecule type" value="Genomic_DNA"/>
</dbReference>
<evidence type="ECO:0000256" key="2">
    <source>
        <dbReference type="ARBA" id="ARBA00022679"/>
    </source>
</evidence>
<dbReference type="InterPro" id="IPR050320">
    <property type="entry name" value="N5-glutamine_MTase"/>
</dbReference>
<dbReference type="InterPro" id="IPR004556">
    <property type="entry name" value="HemK-like"/>
</dbReference>
<dbReference type="InterPro" id="IPR040758">
    <property type="entry name" value="PrmC_N"/>
</dbReference>
<dbReference type="PANTHER" id="PTHR18895:SF74">
    <property type="entry name" value="MTRF1L RELEASE FACTOR GLUTAMINE METHYLTRANSFERASE"/>
    <property type="match status" value="1"/>
</dbReference>
<feature type="domain" description="Release factor glutamine methyltransferase N-terminal" evidence="7">
    <location>
        <begin position="24"/>
        <end position="90"/>
    </location>
</feature>
<dbReference type="InterPro" id="IPR029063">
    <property type="entry name" value="SAM-dependent_MTases_sf"/>
</dbReference>
<dbReference type="PROSITE" id="PS00092">
    <property type="entry name" value="N6_MTASE"/>
    <property type="match status" value="1"/>
</dbReference>
<comment type="similarity">
    <text evidence="5">Belongs to the protein N5-glutamine methyltransferase family. PrmC subfamily.</text>
</comment>
<comment type="caution">
    <text evidence="5">Lacks conserved residue(s) required for the propagation of feature annotation.</text>
</comment>
<feature type="binding site" evidence="5">
    <location>
        <position position="209"/>
    </location>
    <ligand>
        <name>S-adenosyl-L-methionine</name>
        <dbReference type="ChEBI" id="CHEBI:59789"/>
    </ligand>
</feature>
<dbReference type="Pfam" id="PF17827">
    <property type="entry name" value="PrmC_N"/>
    <property type="match status" value="1"/>
</dbReference>